<dbReference type="NCBIfam" id="TIGR01071">
    <property type="entry name" value="rplO_bact"/>
    <property type="match status" value="1"/>
</dbReference>
<keyword evidence="4" id="KW-0699">rRNA-binding</keyword>
<dbReference type="InterPro" id="IPR036227">
    <property type="entry name" value="Ribosomal_uL15/eL18_sf"/>
</dbReference>
<dbReference type="Gene3D" id="3.100.10.10">
    <property type="match status" value="1"/>
</dbReference>
<dbReference type="GO" id="GO:0019843">
    <property type="term" value="F:rRNA binding"/>
    <property type="evidence" value="ECO:0007669"/>
    <property type="project" value="UniProtKB-UniRule"/>
</dbReference>
<name>A0A0G0WRN6_9BACT</name>
<dbReference type="EMBL" id="LBZV01000004">
    <property type="protein sequence ID" value="KKR78032.1"/>
    <property type="molecule type" value="Genomic_DNA"/>
</dbReference>
<dbReference type="PANTHER" id="PTHR12934">
    <property type="entry name" value="50S RIBOSOMAL PROTEIN L15"/>
    <property type="match status" value="1"/>
</dbReference>
<feature type="domain" description="Large ribosomal subunit protein uL15/eL18" evidence="6">
    <location>
        <begin position="78"/>
        <end position="147"/>
    </location>
</feature>
<dbReference type="STRING" id="1618408.UU23_C0004G0014"/>
<reference evidence="7 8" key="1">
    <citation type="journal article" date="2015" name="Nature">
        <title>rRNA introns, odd ribosomes, and small enigmatic genomes across a large radiation of phyla.</title>
        <authorList>
            <person name="Brown C.T."/>
            <person name="Hug L.A."/>
            <person name="Thomas B.C."/>
            <person name="Sharon I."/>
            <person name="Castelle C.J."/>
            <person name="Singh A."/>
            <person name="Wilkins M.J."/>
            <person name="Williams K.H."/>
            <person name="Banfield J.F."/>
        </authorList>
    </citation>
    <scope>NUCLEOTIDE SEQUENCE [LARGE SCALE GENOMIC DNA]</scope>
</reference>
<dbReference type="InterPro" id="IPR005749">
    <property type="entry name" value="Ribosomal_uL15_bac-type"/>
</dbReference>
<evidence type="ECO:0000256" key="5">
    <source>
        <dbReference type="SAM" id="MobiDB-lite"/>
    </source>
</evidence>
<dbReference type="HAMAP" id="MF_01341">
    <property type="entry name" value="Ribosomal_uL15"/>
    <property type="match status" value="1"/>
</dbReference>
<dbReference type="SUPFAM" id="SSF52080">
    <property type="entry name" value="Ribosomal proteins L15p and L18e"/>
    <property type="match status" value="1"/>
</dbReference>
<feature type="compositionally biased region" description="Gly residues" evidence="5">
    <location>
        <begin position="19"/>
        <end position="33"/>
    </location>
</feature>
<dbReference type="InterPro" id="IPR030878">
    <property type="entry name" value="Ribosomal_uL15"/>
</dbReference>
<evidence type="ECO:0000313" key="8">
    <source>
        <dbReference type="Proteomes" id="UP000034292"/>
    </source>
</evidence>
<comment type="similarity">
    <text evidence="1 4">Belongs to the universal ribosomal protein uL15 family.</text>
</comment>
<dbReference type="GO" id="GO:0006412">
    <property type="term" value="P:translation"/>
    <property type="evidence" value="ECO:0007669"/>
    <property type="project" value="UniProtKB-UniRule"/>
</dbReference>
<dbReference type="Proteomes" id="UP000034292">
    <property type="component" value="Unassembled WGS sequence"/>
</dbReference>
<comment type="subunit">
    <text evidence="4">Part of the 50S ribosomal subunit.</text>
</comment>
<organism evidence="7 8">
    <name type="scientific">Candidatus Curtissbacteria bacterium GW2011_GWA1_40_9</name>
    <dbReference type="NCBI Taxonomy" id="1618408"/>
    <lineage>
        <taxon>Bacteria</taxon>
        <taxon>Candidatus Curtissiibacteriota</taxon>
    </lineage>
</organism>
<evidence type="ECO:0000256" key="2">
    <source>
        <dbReference type="ARBA" id="ARBA00022980"/>
    </source>
</evidence>
<evidence type="ECO:0000313" key="7">
    <source>
        <dbReference type="EMBL" id="KKR78032.1"/>
    </source>
</evidence>
<dbReference type="PANTHER" id="PTHR12934:SF11">
    <property type="entry name" value="LARGE RIBOSOMAL SUBUNIT PROTEIN UL15M"/>
    <property type="match status" value="1"/>
</dbReference>
<dbReference type="GO" id="GO:0003735">
    <property type="term" value="F:structural constituent of ribosome"/>
    <property type="evidence" value="ECO:0007669"/>
    <property type="project" value="InterPro"/>
</dbReference>
<keyword evidence="3 4" id="KW-0687">Ribonucleoprotein</keyword>
<evidence type="ECO:0000256" key="4">
    <source>
        <dbReference type="HAMAP-Rule" id="MF_01341"/>
    </source>
</evidence>
<dbReference type="InterPro" id="IPR021131">
    <property type="entry name" value="Ribosomal_uL15/eL18"/>
</dbReference>
<keyword evidence="4" id="KW-0694">RNA-binding</keyword>
<gene>
    <name evidence="4" type="primary">rplO</name>
    <name evidence="7" type="ORF">UU23_C0004G0014</name>
</gene>
<proteinExistence type="inferred from homology"/>
<feature type="region of interest" description="Disordered" evidence="5">
    <location>
        <begin position="13"/>
        <end position="41"/>
    </location>
</feature>
<keyword evidence="2 4" id="KW-0689">Ribosomal protein</keyword>
<evidence type="ECO:0000256" key="1">
    <source>
        <dbReference type="ARBA" id="ARBA00007320"/>
    </source>
</evidence>
<evidence type="ECO:0000259" key="6">
    <source>
        <dbReference type="Pfam" id="PF00828"/>
    </source>
</evidence>
<dbReference type="GO" id="GO:0015934">
    <property type="term" value="C:large ribosomal subunit"/>
    <property type="evidence" value="ECO:0007669"/>
    <property type="project" value="InterPro"/>
</dbReference>
<evidence type="ECO:0000256" key="3">
    <source>
        <dbReference type="ARBA" id="ARBA00023274"/>
    </source>
</evidence>
<dbReference type="Pfam" id="PF00828">
    <property type="entry name" value="Ribosomal_L27A"/>
    <property type="match status" value="1"/>
</dbReference>
<comment type="caution">
    <text evidence="7">The sequence shown here is derived from an EMBL/GenBank/DDBJ whole genome shotgun (WGS) entry which is preliminary data.</text>
</comment>
<comment type="function">
    <text evidence="4">Binds to the 23S rRNA.</text>
</comment>
<dbReference type="AlphaFoldDB" id="A0A0G0WRN6"/>
<accession>A0A0G0WRN6</accession>
<protein>
    <recommendedName>
        <fullName evidence="4">Large ribosomal subunit protein uL15</fullName>
    </recommendedName>
</protein>
<sequence>MNKRQLSKVITRRAKRIGRGQGSGRGKTSGRGTKGQNARGKLSITHAHYEGGQRPLIKRLPYKRGKGNPKISKKPIIVSLDALSQFTKGQVVNIESLIKNGIIKKEDAQKYGVKILGGHKLPIALTIELPISKKAAEKIEKAGGKITNK</sequence>
<dbReference type="PATRIC" id="fig|1618408.3.peg.255"/>